<reference evidence="5 6" key="1">
    <citation type="submission" date="2024-01" db="EMBL/GenBank/DDBJ databases">
        <title>Niabella digestum sp. nov., isolated from waste digestion system.</title>
        <authorList>
            <person name="Zhang L."/>
        </authorList>
    </citation>
    <scope>NUCLEOTIDE SEQUENCE [LARGE SCALE GENOMIC DNA]</scope>
    <source>
        <strain evidence="5 6">A18</strain>
    </source>
</reference>
<evidence type="ECO:0000256" key="1">
    <source>
        <dbReference type="ARBA" id="ARBA00009477"/>
    </source>
</evidence>
<dbReference type="Gene3D" id="2.40.420.20">
    <property type="match status" value="1"/>
</dbReference>
<comment type="caution">
    <text evidence="5">The sequence shown here is derived from an EMBL/GenBank/DDBJ whole genome shotgun (WGS) entry which is preliminary data.</text>
</comment>
<dbReference type="InterPro" id="IPR058792">
    <property type="entry name" value="Beta-barrel_RND_2"/>
</dbReference>
<sequence>MNKWYIITGIICGMIICFSCKGKVSKIDDSITTVYCLTEELKKTTAIAPVSIQPVHEQITMSGKIEYNENDLLIYRSLLKGTVESVNFELGDYVHKGQVLATLHSEEAQELFQQKRLYETQVEMLKNELQLSNDLLRDGLSVKIDVLKTKHELEMAKISLQKVQQTLAMYRVRKDGYFDIISPQNGYIIQKTINRGQNITPESEPLFSISNLKQVWVMVNIYASNLREIKVGDTVKVRTVAYPDEIYIGKIDKIYNVFDDDEHVLKARVVLDNKNLQLMPGLSADIIVNKRTVLDSALAIPQSAVIFYNDREYIITHKSDCDLKVRHVHKIASNDEYYYVKEVLDPDERVVVTNVLLLFEELKNKA</sequence>
<dbReference type="Gene3D" id="2.40.50.100">
    <property type="match status" value="1"/>
</dbReference>
<protein>
    <submittedName>
        <fullName evidence="5">Efflux RND transporter periplasmic adaptor subunit</fullName>
    </submittedName>
</protein>
<dbReference type="InterPro" id="IPR006143">
    <property type="entry name" value="RND_pump_MFP"/>
</dbReference>
<dbReference type="EMBL" id="JAZGLY010000004">
    <property type="protein sequence ID" value="MEE6187447.1"/>
    <property type="molecule type" value="Genomic_DNA"/>
</dbReference>
<dbReference type="Pfam" id="PF25973">
    <property type="entry name" value="BSH_CzcB"/>
    <property type="match status" value="1"/>
</dbReference>
<evidence type="ECO:0000313" key="6">
    <source>
        <dbReference type="Proteomes" id="UP001357452"/>
    </source>
</evidence>
<keyword evidence="2" id="KW-0813">Transport</keyword>
<dbReference type="RefSeq" id="WP_330974855.1">
    <property type="nucleotide sequence ID" value="NZ_JAZGLY010000004.1"/>
</dbReference>
<dbReference type="Pfam" id="PF25954">
    <property type="entry name" value="Beta-barrel_RND_2"/>
    <property type="match status" value="1"/>
</dbReference>
<feature type="domain" description="CzcB-like barrel-sandwich hybrid" evidence="4">
    <location>
        <begin position="79"/>
        <end position="211"/>
    </location>
</feature>
<dbReference type="PANTHER" id="PTHR30097:SF4">
    <property type="entry name" value="SLR6042 PROTEIN"/>
    <property type="match status" value="1"/>
</dbReference>
<gene>
    <name evidence="5" type="ORF">V2H41_09190</name>
</gene>
<keyword evidence="6" id="KW-1185">Reference proteome</keyword>
<dbReference type="InterPro" id="IPR051909">
    <property type="entry name" value="MFP_Cation_Efflux"/>
</dbReference>
<name>A0ABU7RHG6_9BACT</name>
<organism evidence="5 6">
    <name type="scientific">Niabella digestorum</name>
    <dbReference type="NCBI Taxonomy" id="3117701"/>
    <lineage>
        <taxon>Bacteria</taxon>
        <taxon>Pseudomonadati</taxon>
        <taxon>Bacteroidota</taxon>
        <taxon>Chitinophagia</taxon>
        <taxon>Chitinophagales</taxon>
        <taxon>Chitinophagaceae</taxon>
        <taxon>Niabella</taxon>
    </lineage>
</organism>
<accession>A0ABU7RHG6</accession>
<dbReference type="NCBIfam" id="TIGR01730">
    <property type="entry name" value="RND_mfp"/>
    <property type="match status" value="1"/>
</dbReference>
<dbReference type="SUPFAM" id="SSF111369">
    <property type="entry name" value="HlyD-like secretion proteins"/>
    <property type="match status" value="1"/>
</dbReference>
<evidence type="ECO:0000259" key="4">
    <source>
        <dbReference type="Pfam" id="PF25973"/>
    </source>
</evidence>
<evidence type="ECO:0000259" key="3">
    <source>
        <dbReference type="Pfam" id="PF25954"/>
    </source>
</evidence>
<dbReference type="PANTHER" id="PTHR30097">
    <property type="entry name" value="CATION EFFLUX SYSTEM PROTEIN CUSB"/>
    <property type="match status" value="1"/>
</dbReference>
<dbReference type="Proteomes" id="UP001357452">
    <property type="component" value="Unassembled WGS sequence"/>
</dbReference>
<evidence type="ECO:0000313" key="5">
    <source>
        <dbReference type="EMBL" id="MEE6187447.1"/>
    </source>
</evidence>
<evidence type="ECO:0000256" key="2">
    <source>
        <dbReference type="ARBA" id="ARBA00022448"/>
    </source>
</evidence>
<dbReference type="Gene3D" id="2.40.30.170">
    <property type="match status" value="1"/>
</dbReference>
<feature type="domain" description="CusB-like beta-barrel" evidence="3">
    <location>
        <begin position="214"/>
        <end position="290"/>
    </location>
</feature>
<dbReference type="InterPro" id="IPR058647">
    <property type="entry name" value="BSH_CzcB-like"/>
</dbReference>
<proteinExistence type="inferred from homology"/>
<comment type="similarity">
    <text evidence="1">Belongs to the membrane fusion protein (MFP) (TC 8.A.1) family.</text>
</comment>